<accession>A0A2S6ZB58</accession>
<evidence type="ECO:0000256" key="1">
    <source>
        <dbReference type="SAM" id="SignalP"/>
    </source>
</evidence>
<dbReference type="Proteomes" id="UP000239898">
    <property type="component" value="Unassembled WGS sequence"/>
</dbReference>
<comment type="caution">
    <text evidence="2">The sequence shown here is derived from an EMBL/GenBank/DDBJ whole genome shotgun (WGS) entry which is preliminary data.</text>
</comment>
<sequence>MSRLYFSIVSLSFALILPMAAQAEELVPKQLAGPPEEFTQMQSPDPAQSATLSKSALLPVQLTAQAGGARWEGALPAENGHLRFMVFSGDADWQVAATAPGKLLQANAAMLKGQATTLGASVAGAKGVFYAVDKAADGAWTLQLRSNLSKPQQGYLMVEGDERTELASYLRNRHQLVGQPLTLNTVLGGSDARGRALLGAQVGRVKRAELRIIAPDGEERTVAMTDDGMHGDGEAGDGIYGSSFVPDRSGTWIAQVVVHGRDRDGRQFVRTTEHVLPVIDTVTRVRGDVQVSEGYAGRLMLNVPIFAQGADTPTHYRVFGEVWGTSAAGKPVPVAWVGGMSFPHDGHLPLGLDMRWIARAGALAPFTLHNLRVEDPDNFVPLAQVKSLPMVMPAKILAGLSPVADSSIVIDDVMRMGHKPQTPPSPRNAHLLLVHGYCSGPTWPEAQFSNAATFLDPNQSRSNDQFARLLGKFGSRWQSFGTLAHSQGGIAALHLYAYYFSGLDYARGERLLQSVGTPYQGTALAGILAAIGKVVGVGCGTNTDLTYDGAQAWLAGIPSWARAKVNYYTTSSAERPVSWLPFSGVCNLGASLFLHHPNDGTTEQVNGQLPGGINRGHTFGECHVDGMNYPAQYHDTERNAVMDTDAAR</sequence>
<dbReference type="RefSeq" id="WP_128421565.1">
    <property type="nucleotide sequence ID" value="NZ_CP049017.1"/>
</dbReference>
<evidence type="ECO:0000313" key="3">
    <source>
        <dbReference type="Proteomes" id="UP000239898"/>
    </source>
</evidence>
<organism evidence="2 3">
    <name type="scientific">Xanthomonas theicola</name>
    <dbReference type="NCBI Taxonomy" id="56464"/>
    <lineage>
        <taxon>Bacteria</taxon>
        <taxon>Pseudomonadati</taxon>
        <taxon>Pseudomonadota</taxon>
        <taxon>Gammaproteobacteria</taxon>
        <taxon>Lysobacterales</taxon>
        <taxon>Lysobacteraceae</taxon>
        <taxon>Xanthomonas</taxon>
    </lineage>
</organism>
<feature type="chain" id="PRO_5015722439" evidence="1">
    <location>
        <begin position="24"/>
        <end position="648"/>
    </location>
</feature>
<dbReference type="NCBIfam" id="NF041940">
    <property type="entry name" value="choice_anch_X"/>
    <property type="match status" value="1"/>
</dbReference>
<feature type="signal peptide" evidence="1">
    <location>
        <begin position="1"/>
        <end position="23"/>
    </location>
</feature>
<reference evidence="2 3" key="1">
    <citation type="submission" date="2016-08" db="EMBL/GenBank/DDBJ databases">
        <title>Evolution of the type three secretion system and type three effector repertoires in Xanthomonas.</title>
        <authorList>
            <person name="Merda D."/>
            <person name="Briand M."/>
            <person name="Bosis E."/>
            <person name="Rousseau C."/>
            <person name="Portier P."/>
            <person name="Jacques M.-A."/>
            <person name="Fischer-Le Saux M."/>
        </authorList>
    </citation>
    <scope>NUCLEOTIDE SEQUENCE [LARGE SCALE GENOMIC DNA]</scope>
    <source>
        <strain evidence="2 3">CFBP 4691</strain>
    </source>
</reference>
<keyword evidence="3" id="KW-1185">Reference proteome</keyword>
<gene>
    <name evidence="2" type="ORF">XthCFBP4691_17465</name>
</gene>
<keyword evidence="1" id="KW-0732">Signal</keyword>
<dbReference type="OrthoDB" id="6189002at2"/>
<name>A0A2S6ZB58_9XANT</name>
<protein>
    <submittedName>
        <fullName evidence="2">Conditioned medium factor</fullName>
    </submittedName>
</protein>
<evidence type="ECO:0000313" key="2">
    <source>
        <dbReference type="EMBL" id="PPT82300.1"/>
    </source>
</evidence>
<dbReference type="AlphaFoldDB" id="A0A2S6ZB58"/>
<proteinExistence type="predicted"/>
<dbReference type="EMBL" id="MIGX01000128">
    <property type="protein sequence ID" value="PPT82300.1"/>
    <property type="molecule type" value="Genomic_DNA"/>
</dbReference>